<feature type="signal peptide" evidence="1">
    <location>
        <begin position="1"/>
        <end position="26"/>
    </location>
</feature>
<dbReference type="RefSeq" id="WP_207111681.1">
    <property type="nucleotide sequence ID" value="NZ_JAFLWD010000009.1"/>
</dbReference>
<sequence>MFRKSLLIASCLVGVGLFSGAKTAEATDGMESLPKTHINPRVSVLRRELTIASGDRMTVSVDGIVNKEKFASKLLVKIKPENPNKDFFGVTQHTYINGLVLNDFVFNGNSIIEHKWSPFTDESYKDVEKYGANQRITITNYSLVPLKFTIGYATGIHFKSNGCVDYSDIDFDL</sequence>
<feature type="chain" id="PRO_5046149365" description="DUF4352 domain-containing protein" evidence="1">
    <location>
        <begin position="27"/>
        <end position="173"/>
    </location>
</feature>
<keyword evidence="3" id="KW-1185">Reference proteome</keyword>
<reference evidence="2 3" key="1">
    <citation type="submission" date="2021-03" db="EMBL/GenBank/DDBJ databases">
        <title>Enterococcal diversity collection.</title>
        <authorList>
            <person name="Gilmore M.S."/>
            <person name="Schwartzman J."/>
            <person name="Van Tyne D."/>
            <person name="Martin M."/>
            <person name="Earl A.M."/>
            <person name="Manson A.L."/>
            <person name="Straub T."/>
            <person name="Salamzade R."/>
            <person name="Saavedra J."/>
            <person name="Lebreton F."/>
            <person name="Prichula J."/>
            <person name="Schaufler K."/>
            <person name="Gaca A."/>
            <person name="Sgardioli B."/>
            <person name="Wagenaar J."/>
            <person name="Strong T."/>
        </authorList>
    </citation>
    <scope>NUCLEOTIDE SEQUENCE [LARGE SCALE GENOMIC DNA]</scope>
    <source>
        <strain evidence="2 3">DIV0869a</strain>
    </source>
</reference>
<evidence type="ECO:0000256" key="1">
    <source>
        <dbReference type="SAM" id="SignalP"/>
    </source>
</evidence>
<accession>A0ABS3GWD8</accession>
<evidence type="ECO:0000313" key="2">
    <source>
        <dbReference type="EMBL" id="MBO0439588.1"/>
    </source>
</evidence>
<gene>
    <name evidence="2" type="ORF">JZO69_04400</name>
</gene>
<dbReference type="Proteomes" id="UP000664632">
    <property type="component" value="Unassembled WGS sequence"/>
</dbReference>
<keyword evidence="1" id="KW-0732">Signal</keyword>
<evidence type="ECO:0000313" key="3">
    <source>
        <dbReference type="Proteomes" id="UP000664632"/>
    </source>
</evidence>
<comment type="caution">
    <text evidence="2">The sequence shown here is derived from an EMBL/GenBank/DDBJ whole genome shotgun (WGS) entry which is preliminary data.</text>
</comment>
<protein>
    <recommendedName>
        <fullName evidence="4">DUF4352 domain-containing protein</fullName>
    </recommendedName>
</protein>
<dbReference type="EMBL" id="JAFLWD010000009">
    <property type="protein sequence ID" value="MBO0439588.1"/>
    <property type="molecule type" value="Genomic_DNA"/>
</dbReference>
<name>A0ABS3GWD8_9ENTE</name>
<proteinExistence type="predicted"/>
<evidence type="ECO:0008006" key="4">
    <source>
        <dbReference type="Google" id="ProtNLM"/>
    </source>
</evidence>
<organism evidence="2 3">
    <name type="scientific">Candidatus Enterococcus ikei</name>
    <dbReference type="NCBI Taxonomy" id="2815326"/>
    <lineage>
        <taxon>Bacteria</taxon>
        <taxon>Bacillati</taxon>
        <taxon>Bacillota</taxon>
        <taxon>Bacilli</taxon>
        <taxon>Lactobacillales</taxon>
        <taxon>Enterococcaceae</taxon>
        <taxon>Enterococcus</taxon>
    </lineage>
</organism>